<keyword evidence="2" id="KW-0315">Glutamine amidotransferase</keyword>
<organism evidence="2 3">
    <name type="scientific">Nostoc cf. edaphicum LEGE 07299</name>
    <dbReference type="NCBI Taxonomy" id="2777974"/>
    <lineage>
        <taxon>Bacteria</taxon>
        <taxon>Bacillati</taxon>
        <taxon>Cyanobacteriota</taxon>
        <taxon>Cyanophyceae</taxon>
        <taxon>Nostocales</taxon>
        <taxon>Nostocaceae</taxon>
        <taxon>Nostoc</taxon>
    </lineage>
</organism>
<dbReference type="InterPro" id="IPR029062">
    <property type="entry name" value="Class_I_gatase-like"/>
</dbReference>
<dbReference type="Proteomes" id="UP000647836">
    <property type="component" value="Unassembled WGS sequence"/>
</dbReference>
<dbReference type="SUPFAM" id="SSF52317">
    <property type="entry name" value="Class I glutamine amidotransferase-like"/>
    <property type="match status" value="1"/>
</dbReference>
<dbReference type="Pfam" id="PF00117">
    <property type="entry name" value="GATase"/>
    <property type="match status" value="1"/>
</dbReference>
<proteinExistence type="predicted"/>
<evidence type="ECO:0000313" key="2">
    <source>
        <dbReference type="EMBL" id="MBE9104070.1"/>
    </source>
</evidence>
<dbReference type="InterPro" id="IPR017926">
    <property type="entry name" value="GATASE"/>
</dbReference>
<evidence type="ECO:0000259" key="1">
    <source>
        <dbReference type="Pfam" id="PF00117"/>
    </source>
</evidence>
<gene>
    <name evidence="2" type="ORF">IQ229_03655</name>
</gene>
<dbReference type="RefSeq" id="WP_194041375.1">
    <property type="nucleotide sequence ID" value="NZ_JADEXF010000073.1"/>
</dbReference>
<dbReference type="CDD" id="cd01741">
    <property type="entry name" value="GATase1_1"/>
    <property type="match status" value="1"/>
</dbReference>
<dbReference type="EMBL" id="JADEXF010000073">
    <property type="protein sequence ID" value="MBE9104070.1"/>
    <property type="molecule type" value="Genomic_DNA"/>
</dbReference>
<dbReference type="PANTHER" id="PTHR42695:SF5">
    <property type="entry name" value="GLUTAMINE AMIDOTRANSFERASE YLR126C-RELATED"/>
    <property type="match status" value="1"/>
</dbReference>
<feature type="domain" description="Glutamine amidotransferase" evidence="1">
    <location>
        <begin position="42"/>
        <end position="183"/>
    </location>
</feature>
<reference evidence="2 3" key="1">
    <citation type="submission" date="2020-10" db="EMBL/GenBank/DDBJ databases">
        <authorList>
            <person name="Castelo-Branco R."/>
            <person name="Eusebio N."/>
            <person name="Adriana R."/>
            <person name="Vieira A."/>
            <person name="Brugerolle De Fraissinette N."/>
            <person name="Rezende De Castro R."/>
            <person name="Schneider M.P."/>
            <person name="Vasconcelos V."/>
            <person name="Leao P.N."/>
        </authorList>
    </citation>
    <scope>NUCLEOTIDE SEQUENCE [LARGE SCALE GENOMIC DNA]</scope>
    <source>
        <strain evidence="2 3">LEGE 07299</strain>
    </source>
</reference>
<comment type="caution">
    <text evidence="2">The sequence shown here is derived from an EMBL/GenBank/DDBJ whole genome shotgun (WGS) entry which is preliminary data.</text>
</comment>
<dbReference type="PANTHER" id="PTHR42695">
    <property type="entry name" value="GLUTAMINE AMIDOTRANSFERASE YLR126C-RELATED"/>
    <property type="match status" value="1"/>
</dbReference>
<dbReference type="PROSITE" id="PS51273">
    <property type="entry name" value="GATASE_TYPE_1"/>
    <property type="match status" value="1"/>
</dbReference>
<keyword evidence="3" id="KW-1185">Reference proteome</keyword>
<accession>A0ABR9TWL5</accession>
<dbReference type="InterPro" id="IPR044992">
    <property type="entry name" value="ChyE-like"/>
</dbReference>
<evidence type="ECO:0000313" key="3">
    <source>
        <dbReference type="Proteomes" id="UP000647836"/>
    </source>
</evidence>
<sequence>MRIHYLQHVPFEGLASIEHWLTKKDHILSVTKFYNGDSLPSVDNLDWLIVMGGPMNVYEDDKYPWLTLEKHFIEEAIKKNKIVIGICLGSQLIADVLGSKVYKGQEKEIGWYPIQMTTEAQSYPVFASLPATFTVFHWHGDTFDLPPGAVRLASSEVCANQAFIYGDRVLGLQFHLESTQDSVRQIIDNCASELVTGKYIQKPEEMLARNDDFSNINTAMCKILEYFANLTD</sequence>
<protein>
    <submittedName>
        <fullName evidence="2">Type 1 glutamine amidotransferase</fullName>
    </submittedName>
</protein>
<name>A0ABR9TWL5_9NOSO</name>
<dbReference type="Gene3D" id="3.40.50.880">
    <property type="match status" value="1"/>
</dbReference>